<dbReference type="EMBL" id="BLAU01000001">
    <property type="protein sequence ID" value="GET21287.1"/>
    <property type="molecule type" value="Genomic_DNA"/>
</dbReference>
<dbReference type="SMART" id="SM00028">
    <property type="entry name" value="TPR"/>
    <property type="match status" value="3"/>
</dbReference>
<dbReference type="OrthoDB" id="979271at2"/>
<keyword evidence="2" id="KW-0472">Membrane</keyword>
<reference evidence="3 6" key="2">
    <citation type="submission" date="2019-10" db="EMBL/GenBank/DDBJ databases">
        <title>Prolixibacter strains distinguished by the presence of nitrate reductase genes were adept at nitrate-dependent anaerobic corrosion of metallic iron and carbon steel.</title>
        <authorList>
            <person name="Iino T."/>
            <person name="Shono N."/>
            <person name="Ito K."/>
            <person name="Nakamura R."/>
            <person name="Sueoka K."/>
            <person name="Harayama S."/>
            <person name="Ohkuma M."/>
        </authorList>
    </citation>
    <scope>NUCLEOTIDE SEQUENCE [LARGE SCALE GENOMIC DNA]</scope>
    <source>
        <strain evidence="3 6">MIC1-1</strain>
    </source>
</reference>
<accession>A0A2P8C9X1</accession>
<dbReference type="Pfam" id="PF13174">
    <property type="entry name" value="TPR_6"/>
    <property type="match status" value="1"/>
</dbReference>
<dbReference type="Gene3D" id="1.25.40.10">
    <property type="entry name" value="Tetratricopeptide repeat domain"/>
    <property type="match status" value="1"/>
</dbReference>
<gene>
    <name evidence="4" type="ORF">CLV93_108171</name>
    <name evidence="3" type="ORF">JCM18694_15330</name>
</gene>
<keyword evidence="6" id="KW-1185">Reference proteome</keyword>
<keyword evidence="2" id="KW-0812">Transmembrane</keyword>
<keyword evidence="1" id="KW-0802">TPR repeat</keyword>
<dbReference type="AlphaFoldDB" id="A0A2P8C9X1"/>
<feature type="repeat" description="TPR" evidence="1">
    <location>
        <begin position="420"/>
        <end position="453"/>
    </location>
</feature>
<reference evidence="4 5" key="1">
    <citation type="submission" date="2018-03" db="EMBL/GenBank/DDBJ databases">
        <title>Genomic Encyclopedia of Archaeal and Bacterial Type Strains, Phase II (KMG-II): from individual species to whole genera.</title>
        <authorList>
            <person name="Goeker M."/>
        </authorList>
    </citation>
    <scope>NUCLEOTIDE SEQUENCE [LARGE SCALE GENOMIC DNA]</scope>
    <source>
        <strain evidence="4 5">DSM 27267</strain>
    </source>
</reference>
<proteinExistence type="predicted"/>
<feature type="transmembrane region" description="Helical" evidence="2">
    <location>
        <begin position="337"/>
        <end position="356"/>
    </location>
</feature>
<dbReference type="InterPro" id="IPR011990">
    <property type="entry name" value="TPR-like_helical_dom_sf"/>
</dbReference>
<dbReference type="EMBL" id="PYGC01000008">
    <property type="protein sequence ID" value="PSK81770.1"/>
    <property type="molecule type" value="Genomic_DNA"/>
</dbReference>
<evidence type="ECO:0000313" key="3">
    <source>
        <dbReference type="EMBL" id="GET21287.1"/>
    </source>
</evidence>
<dbReference type="Proteomes" id="UP000240621">
    <property type="component" value="Unassembled WGS sequence"/>
</dbReference>
<dbReference type="Pfam" id="PF14559">
    <property type="entry name" value="TPR_19"/>
    <property type="match status" value="1"/>
</dbReference>
<dbReference type="SUPFAM" id="SSF48452">
    <property type="entry name" value="TPR-like"/>
    <property type="match status" value="1"/>
</dbReference>
<dbReference type="RefSeq" id="WP_106543065.1">
    <property type="nucleotide sequence ID" value="NZ_BLAU01000001.1"/>
</dbReference>
<evidence type="ECO:0000313" key="4">
    <source>
        <dbReference type="EMBL" id="PSK81770.1"/>
    </source>
</evidence>
<name>A0A2P8C9X1_9BACT</name>
<dbReference type="PROSITE" id="PS50005">
    <property type="entry name" value="TPR"/>
    <property type="match status" value="1"/>
</dbReference>
<sequence>MIPEVNKYELVEMYLGGELTGDQLNAFRTRLVDDPELAEILKLSQEIEEAMSEKDVMELRGNLQEITNSFDLDENFSPEISEAYFGLAEEIEDISDLDLDDEELNSYSNSLQKLHLQNHKKASKETVHQVYKDEAEPVSDNESGEFTEADELLFQEIEDAVMEKDIMELRANIETIAKHMPAHNRTVEEIEEYVSGDLSDKEMEAIELDAESNMDLANDIQLFHEVNEAIGEEDVMELRAALNIISENESSHARQYEEIESFLSDEMDEASVASFEDEMAMNPDLAADVKLFREVDEAVGEKDVMELRASLQNIRKAEENEKNREVRGIRPPKTQRILWYTVAASIVLILGIASFVRNQSYSNQEIYRDYYQTYKVGIFRSADNSADNLMTDALKQFNESNYDQALNLFHQVLTKNENNPAANFYVGVAYQEEKEYAKAIQSYTKVVKHNDNLFTEQAQWYIGLCYLQREEKDKALKVFKEIASSDGYYASKATDIIKKLD</sequence>
<evidence type="ECO:0000313" key="6">
    <source>
        <dbReference type="Proteomes" id="UP000396862"/>
    </source>
</evidence>
<evidence type="ECO:0000256" key="2">
    <source>
        <dbReference type="SAM" id="Phobius"/>
    </source>
</evidence>
<comment type="caution">
    <text evidence="4">The sequence shown here is derived from an EMBL/GenBank/DDBJ whole genome shotgun (WGS) entry which is preliminary data.</text>
</comment>
<dbReference type="Proteomes" id="UP000396862">
    <property type="component" value="Unassembled WGS sequence"/>
</dbReference>
<keyword evidence="2" id="KW-1133">Transmembrane helix</keyword>
<organism evidence="4 5">
    <name type="scientific">Prolixibacter denitrificans</name>
    <dbReference type="NCBI Taxonomy" id="1541063"/>
    <lineage>
        <taxon>Bacteria</taxon>
        <taxon>Pseudomonadati</taxon>
        <taxon>Bacteroidota</taxon>
        <taxon>Bacteroidia</taxon>
        <taxon>Marinilabiliales</taxon>
        <taxon>Prolixibacteraceae</taxon>
        <taxon>Prolixibacter</taxon>
    </lineage>
</organism>
<dbReference type="InterPro" id="IPR019734">
    <property type="entry name" value="TPR_rpt"/>
</dbReference>
<evidence type="ECO:0000256" key="1">
    <source>
        <dbReference type="PROSITE-ProRule" id="PRU00339"/>
    </source>
</evidence>
<evidence type="ECO:0000313" key="5">
    <source>
        <dbReference type="Proteomes" id="UP000240621"/>
    </source>
</evidence>
<protein>
    <submittedName>
        <fullName evidence="4">Tetratricopeptide repeat protein</fullName>
    </submittedName>
</protein>